<accession>A0ABP6SNC7</accession>
<protein>
    <submittedName>
        <fullName evidence="2">Uncharacterized protein</fullName>
    </submittedName>
</protein>
<dbReference type="Proteomes" id="UP001499990">
    <property type="component" value="Unassembled WGS sequence"/>
</dbReference>
<evidence type="ECO:0000256" key="1">
    <source>
        <dbReference type="SAM" id="MobiDB-lite"/>
    </source>
</evidence>
<comment type="caution">
    <text evidence="2">The sequence shown here is derived from an EMBL/GenBank/DDBJ whole genome shotgun (WGS) entry which is preliminary data.</text>
</comment>
<dbReference type="EMBL" id="BAAAYL010000002">
    <property type="protein sequence ID" value="GAA3380736.1"/>
    <property type="molecule type" value="Genomic_DNA"/>
</dbReference>
<gene>
    <name evidence="2" type="ORF">GCM10020367_69210</name>
</gene>
<keyword evidence="3" id="KW-1185">Reference proteome</keyword>
<evidence type="ECO:0000313" key="3">
    <source>
        <dbReference type="Proteomes" id="UP001499990"/>
    </source>
</evidence>
<feature type="compositionally biased region" description="Basic and acidic residues" evidence="1">
    <location>
        <begin position="81"/>
        <end position="93"/>
    </location>
</feature>
<reference evidence="3" key="1">
    <citation type="journal article" date="2019" name="Int. J. Syst. Evol. Microbiol.">
        <title>The Global Catalogue of Microorganisms (GCM) 10K type strain sequencing project: providing services to taxonomists for standard genome sequencing and annotation.</title>
        <authorList>
            <consortium name="The Broad Institute Genomics Platform"/>
            <consortium name="The Broad Institute Genome Sequencing Center for Infectious Disease"/>
            <person name="Wu L."/>
            <person name="Ma J."/>
        </authorList>
    </citation>
    <scope>NUCLEOTIDE SEQUENCE [LARGE SCALE GENOMIC DNA]</scope>
    <source>
        <strain evidence="3">JCM 9651</strain>
    </source>
</reference>
<feature type="region of interest" description="Disordered" evidence="1">
    <location>
        <begin position="72"/>
        <end position="93"/>
    </location>
</feature>
<proteinExistence type="predicted"/>
<evidence type="ECO:0000313" key="2">
    <source>
        <dbReference type="EMBL" id="GAA3380736.1"/>
    </source>
</evidence>
<organism evidence="2 3">
    <name type="scientific">Streptomyces sannanensis</name>
    <dbReference type="NCBI Taxonomy" id="285536"/>
    <lineage>
        <taxon>Bacteria</taxon>
        <taxon>Bacillati</taxon>
        <taxon>Actinomycetota</taxon>
        <taxon>Actinomycetes</taxon>
        <taxon>Kitasatosporales</taxon>
        <taxon>Streptomycetaceae</taxon>
        <taxon>Streptomyces</taxon>
    </lineage>
</organism>
<name>A0ABP6SNC7_9ACTN</name>
<sequence>MTAQPNYTSAPGPVPPMRMLAEHVQAVKLNPVTGRLDTTPDAAAYRPKPRWISQPGAQAVNALAAAHGLWSRRGAGGVGGARDREARGPRGKS</sequence>